<feature type="region of interest" description="Disordered" evidence="6">
    <location>
        <begin position="49"/>
        <end position="76"/>
    </location>
</feature>
<evidence type="ECO:0000313" key="10">
    <source>
        <dbReference type="Proteomes" id="UP001519460"/>
    </source>
</evidence>
<keyword evidence="1 5" id="KW-0768">Sushi</keyword>
<dbReference type="InterPro" id="IPR009030">
    <property type="entry name" value="Growth_fac_rcpt_cys_sf"/>
</dbReference>
<evidence type="ECO:0000259" key="7">
    <source>
        <dbReference type="PROSITE" id="PS50825"/>
    </source>
</evidence>
<dbReference type="Pfam" id="PF07699">
    <property type="entry name" value="Ephrin_rec_like"/>
    <property type="match status" value="2"/>
</dbReference>
<dbReference type="InterPro" id="IPR035976">
    <property type="entry name" value="Sushi/SCR/CCP_sf"/>
</dbReference>
<dbReference type="Proteomes" id="UP001519460">
    <property type="component" value="Unassembled WGS sequence"/>
</dbReference>
<feature type="region of interest" description="Disordered" evidence="6">
    <location>
        <begin position="1"/>
        <end position="37"/>
    </location>
</feature>
<dbReference type="InterPro" id="IPR011641">
    <property type="entry name" value="Tyr-kin_ephrin_A/B_rcpt-like"/>
</dbReference>
<comment type="caution">
    <text evidence="5">Lacks conserved residue(s) required for the propagation of feature annotation.</text>
</comment>
<keyword evidence="10" id="KW-1185">Reference proteome</keyword>
<dbReference type="PANTHER" id="PTHR19325">
    <property type="entry name" value="COMPLEMENT COMPONENT-RELATED SUSHI DOMAIN-CONTAINING"/>
    <property type="match status" value="1"/>
</dbReference>
<dbReference type="SUPFAM" id="SSF82895">
    <property type="entry name" value="TSP-1 type 1 repeat"/>
    <property type="match status" value="2"/>
</dbReference>
<evidence type="ECO:0000259" key="8">
    <source>
        <dbReference type="PROSITE" id="PS50923"/>
    </source>
</evidence>
<feature type="region of interest" description="Disordered" evidence="6">
    <location>
        <begin position="824"/>
        <end position="843"/>
    </location>
</feature>
<dbReference type="PRINTS" id="PR01705">
    <property type="entry name" value="TSP1REPEAT"/>
</dbReference>
<feature type="compositionally biased region" description="Basic and acidic residues" evidence="6">
    <location>
        <begin position="59"/>
        <end position="75"/>
    </location>
</feature>
<organism evidence="9 10">
    <name type="scientific">Batillaria attramentaria</name>
    <dbReference type="NCBI Taxonomy" id="370345"/>
    <lineage>
        <taxon>Eukaryota</taxon>
        <taxon>Metazoa</taxon>
        <taxon>Spiralia</taxon>
        <taxon>Lophotrochozoa</taxon>
        <taxon>Mollusca</taxon>
        <taxon>Gastropoda</taxon>
        <taxon>Caenogastropoda</taxon>
        <taxon>Sorbeoconcha</taxon>
        <taxon>Cerithioidea</taxon>
        <taxon>Batillariidae</taxon>
        <taxon>Batillaria</taxon>
    </lineage>
</organism>
<proteinExistence type="predicted"/>
<dbReference type="SMART" id="SM01411">
    <property type="entry name" value="Ephrin_rec_like"/>
    <property type="match status" value="2"/>
</dbReference>
<evidence type="ECO:0000256" key="2">
    <source>
        <dbReference type="ARBA" id="ARBA00022737"/>
    </source>
</evidence>
<feature type="non-terminal residue" evidence="9">
    <location>
        <position position="1"/>
    </location>
</feature>
<dbReference type="InterPro" id="IPR000436">
    <property type="entry name" value="Sushi_SCR_CCP_dom"/>
</dbReference>
<keyword evidence="3 5" id="KW-1015">Disulfide bond</keyword>
<dbReference type="InterPro" id="IPR001881">
    <property type="entry name" value="EGF-like_Ca-bd_dom"/>
</dbReference>
<dbReference type="SUPFAM" id="SSF57535">
    <property type="entry name" value="Complement control module/SCR domain"/>
    <property type="match status" value="4"/>
</dbReference>
<keyword evidence="2" id="KW-0677">Repeat</keyword>
<dbReference type="CDD" id="cd00033">
    <property type="entry name" value="CCP"/>
    <property type="match status" value="4"/>
</dbReference>
<dbReference type="PROSITE" id="PS50923">
    <property type="entry name" value="SUSHI"/>
    <property type="match status" value="3"/>
</dbReference>
<dbReference type="EMBL" id="JACVVK020000192">
    <property type="protein sequence ID" value="KAK7485590.1"/>
    <property type="molecule type" value="Genomic_DNA"/>
</dbReference>
<gene>
    <name evidence="9" type="ORF">BaRGS_00023165</name>
</gene>
<feature type="region of interest" description="Disordered" evidence="6">
    <location>
        <begin position="2189"/>
        <end position="2225"/>
    </location>
</feature>
<feature type="compositionally biased region" description="Basic and acidic residues" evidence="6">
    <location>
        <begin position="25"/>
        <end position="35"/>
    </location>
</feature>
<name>A0ABD0KEW2_9CAEN</name>
<accession>A0ABD0KEW2</accession>
<dbReference type="Gene3D" id="2.10.70.10">
    <property type="entry name" value="Complement Module, domain 1"/>
    <property type="match status" value="4"/>
</dbReference>
<dbReference type="SMART" id="SM00032">
    <property type="entry name" value="CCP"/>
    <property type="match status" value="4"/>
</dbReference>
<evidence type="ECO:0000256" key="6">
    <source>
        <dbReference type="SAM" id="MobiDB-lite"/>
    </source>
</evidence>
<dbReference type="Gene3D" id="2.10.50.10">
    <property type="entry name" value="Tumor Necrosis Factor Receptor, subunit A, domain 2"/>
    <property type="match status" value="2"/>
</dbReference>
<feature type="region of interest" description="Disordered" evidence="6">
    <location>
        <begin position="2143"/>
        <end position="2174"/>
    </location>
</feature>
<feature type="domain" description="HYR" evidence="7">
    <location>
        <begin position="803"/>
        <end position="888"/>
    </location>
</feature>
<evidence type="ECO:0000313" key="9">
    <source>
        <dbReference type="EMBL" id="KAK7485590.1"/>
    </source>
</evidence>
<dbReference type="SUPFAM" id="SSF57184">
    <property type="entry name" value="Growth factor receptor domain"/>
    <property type="match status" value="1"/>
</dbReference>
<protein>
    <submittedName>
        <fullName evidence="9">Uncharacterized protein</fullName>
    </submittedName>
</protein>
<dbReference type="InterPro" id="IPR003410">
    <property type="entry name" value="HYR_dom"/>
</dbReference>
<keyword evidence="4" id="KW-0325">Glycoprotein</keyword>
<feature type="domain" description="Sushi" evidence="8">
    <location>
        <begin position="1188"/>
        <end position="1264"/>
    </location>
</feature>
<dbReference type="PANTHER" id="PTHR19325:SF560">
    <property type="entry name" value="SUSHI, VON WILLEBRAND FACTOR TYPE A, EGF AND PENTRAXIN DOMAIN-CONTAINING PROTEIN 1"/>
    <property type="match status" value="1"/>
</dbReference>
<feature type="compositionally biased region" description="Polar residues" evidence="6">
    <location>
        <begin position="2196"/>
        <end position="2219"/>
    </location>
</feature>
<feature type="domain" description="Sushi" evidence="8">
    <location>
        <begin position="889"/>
        <end position="947"/>
    </location>
</feature>
<feature type="non-terminal residue" evidence="9">
    <location>
        <position position="2225"/>
    </location>
</feature>
<feature type="disulfide bond" evidence="5">
    <location>
        <begin position="1075"/>
        <end position="1102"/>
    </location>
</feature>
<evidence type="ECO:0000256" key="3">
    <source>
        <dbReference type="ARBA" id="ARBA00023157"/>
    </source>
</evidence>
<dbReference type="InterPro" id="IPR036383">
    <property type="entry name" value="TSP1_rpt_sf"/>
</dbReference>
<dbReference type="SMART" id="SM00179">
    <property type="entry name" value="EGF_CA"/>
    <property type="match status" value="1"/>
</dbReference>
<evidence type="ECO:0000256" key="1">
    <source>
        <dbReference type="ARBA" id="ARBA00022659"/>
    </source>
</evidence>
<dbReference type="InterPro" id="IPR050350">
    <property type="entry name" value="Compl-Cell_Adhes-Reg"/>
</dbReference>
<feature type="disulfide bond" evidence="5">
    <location>
        <begin position="918"/>
        <end position="945"/>
    </location>
</feature>
<dbReference type="PROSITE" id="PS50825">
    <property type="entry name" value="HYR"/>
    <property type="match status" value="2"/>
</dbReference>
<dbReference type="FunFam" id="2.20.100.10:FF:000007">
    <property type="entry name" value="Thrombospondin 1"/>
    <property type="match status" value="2"/>
</dbReference>
<dbReference type="Gene3D" id="2.10.25.10">
    <property type="entry name" value="Laminin"/>
    <property type="match status" value="1"/>
</dbReference>
<sequence>QATQKLLTWMKQLKNPNRSGLQDPDEPKRAERVEQEQATQKLLTWMKQLKTPNQTGLQDPDKPKRAERVEQEKSARRPSLLLQARSELSADGEVKILLHCQFQSLVQASCRNGIKVITCSCCIDSFFLSLARGSKMGSLKYFCTAALFLASVVQKGGAREPDVDVGVCDPQVRLTLFWFTALFLASVVQKGGAREPDVDVGVCDPQVRLTLFWFTALFLASVVQKGGAREPDVDVGVCDPQVRLTLFWFTALFLASVVQKGGAREPDVDVGVCDPQVRLTLFWFTALFLASVVQKGGAREPDVDVGVCDPQVRLTLFWFTTLFLASVVQKGGAREPDVDVGVCDPQVRLTLFWFTALFLASVVQKGGAREPDVDVGVCDPQVRLTLFWFTALFLASVVQKGGAREPDVDVGVCDPQVRLTLFWFTALFLASVVQKGGAREPDVDVGVCDPQVRLTLFWFTALFLASVVQKGGAREPDVDVGVCDPQVRLTLFWFTALFLASVVQKGGAREPDVDVGVCDPQVRLTLFWFTALFLASVVQKGGAREPDVDVGVCDPQVRLTLFWFTALFLASVVQKGGAREPDVDVGGCDPQVRLTLFWFTALFLASVVQKGGAREPDVDVGVCDPQVRLTLFWFTALFLASVVQKGGAREPDVDVGVCDPQVRLTLFWFTALFLASVVQKGGAREPDVDVGGCDPQGLQSSGWCPMTRNLESDDYNCNIQKIQNCDHVNLVGEDTVCLLVDDPGVKFVCKSGKWTIPGTDNYHVRPKRLGAVAAMVIPMVVSGVISLGTTVCLVYCPRPGSGAQNKPPSFDSCPNDIRVSAPAGKTDSVVSWDKPTASDPEQKSLTPKLIRGLQPGSTFPEGVTPISYTVEDNQGLRDFCYFIVTITVKECDSPPYLRDGTRTCTARNIHGSVCTHKCDRGYELAGNAAVTCMENQNWNSAFPACRVYPDHCSVVCNPGYQHSGSYYVTCREDATWTSPDPCKDVEPPKFPNGCPPNQQLSSGPLQAPVLVTWADPDYTENSGGNVTFSSAPARGSSLAYGIFTAKKCQALSAPSNGRLACTGGYVEGSECTVSCNQGYEVQGDATLECLNTELWNVSLPTCEDTEPPQFDNGCPDNIEVFASRLGDPTLVQWNLPVVSDNSGDQPQLTSDVPSGSEFQVGMTWVTYTATDTRNNSRSCRFSVTVSTLSCDAPNLEPPGSNKRLMMYTCPDGHVYGATCTLACNYGYPLVGADTITCEQDNTTYPPTGLWKWTGTSKFPPVCRENNCTKLEAPRNGALTCYPGNFGWDCLMSCQSNWDVPSKTDGHFYCTNSNNYWTPSTVPDCIVRIRPGQVAMNLDVFYFSDSCNTSETELKENFLERMNSAPWRYDKPCELQNIQVSCGLNRRKREAEHGQGFVSHFLDYVSGLLSRKRRQAARYHVVMRFQIVMPYDEGTSTAQETYQALQNMSKEIFSELTSAARAGVLNFGQLTTDDAYPIGYPRIEIQCPNGTIFRQRDNTVSYSCKCEACPVGSFTELDNATSCTPCPPGWSTPTNGSTNSSDCKELCPAGKLSTNSFVPCQPCPPGRYQSSVGAMTCDPCPAGTWTAAVGSTSIDQCVPADAHISNRTLTSDVMGQWSELTATGWFVAAVNSITRITFTVDATGFDPVSLTVYSGNVSAGDKPRNGSRSVSLEVESETWFRVLFVVDPENGQTSVYYRSTQVLSYDHASFSPPRPATLTIEAKNGKVIASGLHASNKTTHGNVPSQAAVCAGENSDNILTWSPNPASVVFPSECDAVDECEAEPCGLHPCENLAGGFLCHCQDGWINGNWSVWEQWTDCSATCGGGVRTRERACNNPQPQHGGDECEGTSEEKETCNVDLCPGKDFHGGWDEWAEWTPCTVTCGNGTQSRERTCTNPVPANGGTNCSGLSSETQPCNTHVCPECPSLIRPSGLRVVCSETGPPYLKSCNATCIGAQVSAATIPQYTCGEETDYLWSHQKDASSSTILPDTCRPATTATGASLSIDVVLDVGCDDNTASAVRHGVEENSVAAVPCMQQSKCQTVISTSCNASGSSGRHRRSAGNLVVSASMTSVFGQNTLLELKYAEFIALADVSAAALIGNDTHNVFTVTVGKQTVTPDYASLTYAAQLRCPPGSGLVELVCDSLNPTMEPPSGENSTRRQDMGEENKGEDSDNVTTVLAAVLATLAATRPRRSARYASTTKQGHLNTASGPVSPSARKSQSCRRQ</sequence>
<feature type="domain" description="Sushi" evidence="8">
    <location>
        <begin position="1046"/>
        <end position="1104"/>
    </location>
</feature>
<evidence type="ECO:0000256" key="5">
    <source>
        <dbReference type="PROSITE-ProRule" id="PRU00302"/>
    </source>
</evidence>
<feature type="compositionally biased region" description="Basic and acidic residues" evidence="6">
    <location>
        <begin position="2156"/>
        <end position="2170"/>
    </location>
</feature>
<evidence type="ECO:0000256" key="4">
    <source>
        <dbReference type="ARBA" id="ARBA00023180"/>
    </source>
</evidence>
<dbReference type="InterPro" id="IPR000884">
    <property type="entry name" value="TSP1_rpt"/>
</dbReference>
<comment type="caution">
    <text evidence="9">The sequence shown here is derived from an EMBL/GenBank/DDBJ whole genome shotgun (WGS) entry which is preliminary data.</text>
</comment>
<reference evidence="9 10" key="1">
    <citation type="journal article" date="2023" name="Sci. Data">
        <title>Genome assembly of the Korean intertidal mud-creeper Batillaria attramentaria.</title>
        <authorList>
            <person name="Patra A.K."/>
            <person name="Ho P.T."/>
            <person name="Jun S."/>
            <person name="Lee S.J."/>
            <person name="Kim Y."/>
            <person name="Won Y.J."/>
        </authorList>
    </citation>
    <scope>NUCLEOTIDE SEQUENCE [LARGE SCALE GENOMIC DNA]</scope>
    <source>
        <strain evidence="9">Wonlab-2016</strain>
    </source>
</reference>
<dbReference type="Gene3D" id="2.20.100.10">
    <property type="entry name" value="Thrombospondin type-1 (TSP1) repeat"/>
    <property type="match status" value="2"/>
</dbReference>
<feature type="domain" description="HYR" evidence="7">
    <location>
        <begin position="1103"/>
        <end position="1187"/>
    </location>
</feature>
<dbReference type="Pfam" id="PF00090">
    <property type="entry name" value="TSP_1"/>
    <property type="match status" value="2"/>
</dbReference>
<dbReference type="Pfam" id="PF02494">
    <property type="entry name" value="HYR"/>
    <property type="match status" value="2"/>
</dbReference>
<dbReference type="SMART" id="SM00209">
    <property type="entry name" value="TSP1"/>
    <property type="match status" value="2"/>
</dbReference>
<dbReference type="Pfam" id="PF00084">
    <property type="entry name" value="Sushi"/>
    <property type="match status" value="4"/>
</dbReference>
<dbReference type="PROSITE" id="PS50092">
    <property type="entry name" value="TSP1"/>
    <property type="match status" value="2"/>
</dbReference>